<dbReference type="OrthoDB" id="6120176at2"/>
<accession>A0A063Y4N0</accession>
<sequence>MAEPVTSLKRASEIAQQAFGGQVVKAEEVEVDQKKVFVIRIVNDGRVRDVMIDPANGAILNP</sequence>
<dbReference type="Proteomes" id="UP000027318">
    <property type="component" value="Unassembled WGS sequence"/>
</dbReference>
<feature type="domain" description="PepSY" evidence="1">
    <location>
        <begin position="7"/>
        <end position="61"/>
    </location>
</feature>
<organism evidence="2 3">
    <name type="scientific">Nitrincola lacisaponensis</name>
    <dbReference type="NCBI Taxonomy" id="267850"/>
    <lineage>
        <taxon>Bacteria</taxon>
        <taxon>Pseudomonadati</taxon>
        <taxon>Pseudomonadota</taxon>
        <taxon>Gammaproteobacteria</taxon>
        <taxon>Oceanospirillales</taxon>
        <taxon>Oceanospirillaceae</taxon>
        <taxon>Nitrincola</taxon>
    </lineage>
</organism>
<comment type="caution">
    <text evidence="2">The sequence shown here is derived from an EMBL/GenBank/DDBJ whole genome shotgun (WGS) entry which is preliminary data.</text>
</comment>
<evidence type="ECO:0000313" key="3">
    <source>
        <dbReference type="Proteomes" id="UP000027318"/>
    </source>
</evidence>
<dbReference type="Gene3D" id="3.10.450.40">
    <property type="match status" value="1"/>
</dbReference>
<proteinExistence type="predicted"/>
<reference evidence="2 3" key="1">
    <citation type="journal article" date="2005" name="Int. J. Syst. Evol. Microbiol.">
        <title>Nitrincola lacisaponensis gen. nov., sp. nov., a novel alkaliphilic bacterium isolated from an alkaline, saline lake.</title>
        <authorList>
            <person name="Dimitriu P.A."/>
            <person name="Shukla S.K."/>
            <person name="Conradt J."/>
            <person name="Marquez M.C."/>
            <person name="Ventosa A."/>
            <person name="Maglia A."/>
            <person name="Peyton B.M."/>
            <person name="Pinkart H.C."/>
            <person name="Mormile M.R."/>
        </authorList>
    </citation>
    <scope>NUCLEOTIDE SEQUENCE [LARGE SCALE GENOMIC DNA]</scope>
    <source>
        <strain evidence="2 3">4CA</strain>
    </source>
</reference>
<dbReference type="Pfam" id="PF03413">
    <property type="entry name" value="PepSY"/>
    <property type="match status" value="1"/>
</dbReference>
<keyword evidence="3" id="KW-1185">Reference proteome</keyword>
<dbReference type="RefSeq" id="WP_161667730.1">
    <property type="nucleotide sequence ID" value="NZ_JMSZ01000016.1"/>
</dbReference>
<dbReference type="AlphaFoldDB" id="A0A063Y4N0"/>
<dbReference type="EMBL" id="JMSZ01000016">
    <property type="protein sequence ID" value="KDE40095.1"/>
    <property type="molecule type" value="Genomic_DNA"/>
</dbReference>
<gene>
    <name evidence="2" type="ORF">ADINL_0687</name>
</gene>
<dbReference type="STRING" id="267850.ADINL_0687"/>
<evidence type="ECO:0000259" key="1">
    <source>
        <dbReference type="Pfam" id="PF03413"/>
    </source>
</evidence>
<protein>
    <recommendedName>
        <fullName evidence="1">PepSY domain-containing protein</fullName>
    </recommendedName>
</protein>
<dbReference type="InterPro" id="IPR025711">
    <property type="entry name" value="PepSY"/>
</dbReference>
<evidence type="ECO:0000313" key="2">
    <source>
        <dbReference type="EMBL" id="KDE40095.1"/>
    </source>
</evidence>
<name>A0A063Y4N0_9GAMM</name>